<evidence type="ECO:0000313" key="7">
    <source>
        <dbReference type="EMBL" id="MCR2832547.1"/>
    </source>
</evidence>
<accession>A0ABT1XQ11</accession>
<feature type="transmembrane region" description="Helical" evidence="6">
    <location>
        <begin position="152"/>
        <end position="177"/>
    </location>
</feature>
<sequence>MHDRAAIERGGFVLFLALVTLGLLVIAWPFAAPILWAALAAIMFQPLYQWFLRQRYTGPNRATILTLLVITFAVILPSFLIGSAIVDQAISVVLALRDGEMSVTDWFEQIKGALPGNVQAWLASMGLADLGAIQSRAQILAEESVGMIAQQAIAIGGSVASFVLAFGVGLYVTYFLLRDGQEIGASVMRTLPLEPSIAERLAERFLTIVRATIKGSVVVGLVQGALGAITFWIVGVPSALLLGLLMAIASLLPALGPALIWIPVAAYLLAVGEIWQGIVVIVSGVALIGLADNALRPILVGRDTGIPDWMILITTLGGIGVLGLSGIVLGPLAAGLFLAGWAILREQREAQAEVLPAPE</sequence>
<dbReference type="RefSeq" id="WP_257594312.1">
    <property type="nucleotide sequence ID" value="NZ_JANKHH010000001.1"/>
</dbReference>
<organism evidence="7 8">
    <name type="scientific">Parerythrobacter lacustris</name>
    <dbReference type="NCBI Taxonomy" id="2969984"/>
    <lineage>
        <taxon>Bacteria</taxon>
        <taxon>Pseudomonadati</taxon>
        <taxon>Pseudomonadota</taxon>
        <taxon>Alphaproteobacteria</taxon>
        <taxon>Sphingomonadales</taxon>
        <taxon>Erythrobacteraceae</taxon>
        <taxon>Parerythrobacter</taxon>
    </lineage>
</organism>
<keyword evidence="4 6" id="KW-1133">Transmembrane helix</keyword>
<dbReference type="PANTHER" id="PTHR21716:SF4">
    <property type="entry name" value="TRANSMEMBRANE PROTEIN 245"/>
    <property type="match status" value="1"/>
</dbReference>
<dbReference type="PANTHER" id="PTHR21716">
    <property type="entry name" value="TRANSMEMBRANE PROTEIN"/>
    <property type="match status" value="1"/>
</dbReference>
<feature type="transmembrane region" description="Helical" evidence="6">
    <location>
        <begin position="64"/>
        <end position="86"/>
    </location>
</feature>
<evidence type="ECO:0000256" key="5">
    <source>
        <dbReference type="ARBA" id="ARBA00023136"/>
    </source>
</evidence>
<keyword evidence="5 6" id="KW-0472">Membrane</keyword>
<feature type="transmembrane region" description="Helical" evidence="6">
    <location>
        <begin position="34"/>
        <end position="52"/>
    </location>
</feature>
<feature type="transmembrane region" description="Helical" evidence="6">
    <location>
        <begin position="311"/>
        <end position="344"/>
    </location>
</feature>
<evidence type="ECO:0000256" key="6">
    <source>
        <dbReference type="SAM" id="Phobius"/>
    </source>
</evidence>
<feature type="transmembrane region" description="Helical" evidence="6">
    <location>
        <begin position="240"/>
        <end position="262"/>
    </location>
</feature>
<protein>
    <submittedName>
        <fullName evidence="7">AI-2E family transporter</fullName>
    </submittedName>
</protein>
<name>A0ABT1XQ11_9SPHN</name>
<feature type="transmembrane region" description="Helical" evidence="6">
    <location>
        <begin position="213"/>
        <end position="234"/>
    </location>
</feature>
<evidence type="ECO:0000256" key="4">
    <source>
        <dbReference type="ARBA" id="ARBA00022989"/>
    </source>
</evidence>
<comment type="caution">
    <text evidence="7">The sequence shown here is derived from an EMBL/GenBank/DDBJ whole genome shotgun (WGS) entry which is preliminary data.</text>
</comment>
<dbReference type="Pfam" id="PF01594">
    <property type="entry name" value="AI-2E_transport"/>
    <property type="match status" value="1"/>
</dbReference>
<comment type="similarity">
    <text evidence="2">Belongs to the autoinducer-2 exporter (AI-2E) (TC 2.A.86) family.</text>
</comment>
<evidence type="ECO:0000256" key="1">
    <source>
        <dbReference type="ARBA" id="ARBA00004141"/>
    </source>
</evidence>
<evidence type="ECO:0000256" key="2">
    <source>
        <dbReference type="ARBA" id="ARBA00009773"/>
    </source>
</evidence>
<dbReference type="Proteomes" id="UP001206067">
    <property type="component" value="Unassembled WGS sequence"/>
</dbReference>
<feature type="transmembrane region" description="Helical" evidence="6">
    <location>
        <begin position="12"/>
        <end position="28"/>
    </location>
</feature>
<evidence type="ECO:0000313" key="8">
    <source>
        <dbReference type="Proteomes" id="UP001206067"/>
    </source>
</evidence>
<feature type="transmembrane region" description="Helical" evidence="6">
    <location>
        <begin position="274"/>
        <end position="291"/>
    </location>
</feature>
<keyword evidence="8" id="KW-1185">Reference proteome</keyword>
<comment type="subcellular location">
    <subcellularLocation>
        <location evidence="1">Membrane</location>
        <topology evidence="1">Multi-pass membrane protein</topology>
    </subcellularLocation>
</comment>
<evidence type="ECO:0000256" key="3">
    <source>
        <dbReference type="ARBA" id="ARBA00022692"/>
    </source>
</evidence>
<keyword evidence="3 6" id="KW-0812">Transmembrane</keyword>
<reference evidence="7 8" key="1">
    <citation type="submission" date="2022-08" db="EMBL/GenBank/DDBJ databases">
        <title>Polyphasic taxonomy analysis of Qipengyuania sp.RS5-5.</title>
        <authorList>
            <person name="Xamxidin M."/>
            <person name="Wu M."/>
        </authorList>
    </citation>
    <scope>NUCLEOTIDE SEQUENCE [LARGE SCALE GENOMIC DNA]</scope>
    <source>
        <strain evidence="7 8">RS5-5</strain>
    </source>
</reference>
<proteinExistence type="inferred from homology"/>
<dbReference type="EMBL" id="JANKHH010000001">
    <property type="protein sequence ID" value="MCR2832547.1"/>
    <property type="molecule type" value="Genomic_DNA"/>
</dbReference>
<dbReference type="InterPro" id="IPR002549">
    <property type="entry name" value="AI-2E-like"/>
</dbReference>
<gene>
    <name evidence="7" type="ORF">NSO95_01190</name>
</gene>